<evidence type="ECO:0000313" key="2">
    <source>
        <dbReference type="Proteomes" id="UP000298263"/>
    </source>
</evidence>
<dbReference type="EMBL" id="RQGP01000022">
    <property type="protein sequence ID" value="TGL90975.1"/>
    <property type="molecule type" value="Genomic_DNA"/>
</dbReference>
<name>A0A4Z1AEG6_9LEPT</name>
<evidence type="ECO:0000313" key="1">
    <source>
        <dbReference type="EMBL" id="TGL90975.1"/>
    </source>
</evidence>
<dbReference type="AlphaFoldDB" id="A0A4Z1AEG6"/>
<sequence length="186" mass="21712">MKFPINRFNSLSSLQLVKILVLLILFFFQTSCGKRPPLEEENDPLLQLFILNFADNYYSNSCQHPSFTLKKTENKQMELTLDDKKWFRFSPEGTAANPNSNNPTPVHFFFIQKEADTEISWVTSTTCITSPSYTYERTPISATQTEIKYNLWNSDFYFSNRTTSTYQNGYYIKLISGNPKITIRFE</sequence>
<dbReference type="Proteomes" id="UP000298263">
    <property type="component" value="Unassembled WGS sequence"/>
</dbReference>
<gene>
    <name evidence="1" type="ORF">EHQ69_13835</name>
</gene>
<accession>A0A4Z1AEG6</accession>
<organism evidence="1 2">
    <name type="scientific">Leptospira congkakensis</name>
    <dbReference type="NCBI Taxonomy" id="2484932"/>
    <lineage>
        <taxon>Bacteria</taxon>
        <taxon>Pseudomonadati</taxon>
        <taxon>Spirochaetota</taxon>
        <taxon>Spirochaetia</taxon>
        <taxon>Leptospirales</taxon>
        <taxon>Leptospiraceae</taxon>
        <taxon>Leptospira</taxon>
    </lineage>
</organism>
<dbReference type="RefSeq" id="WP_135736266.1">
    <property type="nucleotide sequence ID" value="NZ_RQGO01000005.1"/>
</dbReference>
<reference evidence="1" key="1">
    <citation type="journal article" date="2019" name="PLoS Negl. Trop. Dis.">
        <title>Revisiting the worldwide diversity of Leptospira species in the environment.</title>
        <authorList>
            <person name="Vincent A.T."/>
            <person name="Schiettekatte O."/>
            <person name="Bourhy P."/>
            <person name="Veyrier F.J."/>
            <person name="Picardeau M."/>
        </authorList>
    </citation>
    <scope>NUCLEOTIDE SEQUENCE [LARGE SCALE GENOMIC DNA]</scope>
    <source>
        <strain evidence="1">201702422</strain>
    </source>
</reference>
<proteinExistence type="predicted"/>
<comment type="caution">
    <text evidence="1">The sequence shown here is derived from an EMBL/GenBank/DDBJ whole genome shotgun (WGS) entry which is preliminary data.</text>
</comment>
<keyword evidence="2" id="KW-1185">Reference proteome</keyword>
<protein>
    <submittedName>
        <fullName evidence="1">Uncharacterized protein</fullName>
    </submittedName>
</protein>